<keyword evidence="6" id="KW-1185">Reference proteome</keyword>
<reference evidence="6 7" key="1">
    <citation type="submission" date="2018-08" db="EMBL/GenBank/DDBJ databases">
        <title>Genomic investigation of the strawberry pathogen Phytophthora fragariae indicates pathogenicity is determined by transcriptional variation in three key races.</title>
        <authorList>
            <person name="Adams T.M."/>
            <person name="Armitage A.D."/>
            <person name="Sobczyk M.K."/>
            <person name="Bates H.J."/>
            <person name="Dunwell J.M."/>
            <person name="Nellist C.F."/>
            <person name="Harrison R.J."/>
        </authorList>
    </citation>
    <scope>NUCLEOTIDE SEQUENCE [LARGE SCALE GENOMIC DNA]</scope>
    <source>
        <strain evidence="5 7">BC-1</strain>
        <strain evidence="4 6">NOV-27</strain>
        <strain evidence="2 8">NOV-5</strain>
        <strain evidence="3 9">NOV-71</strain>
        <strain evidence="1 10">SCRP245</strain>
    </source>
</reference>
<evidence type="ECO:0000313" key="7">
    <source>
        <dbReference type="Proteomes" id="UP000440367"/>
    </source>
</evidence>
<dbReference type="EMBL" id="QXGB01000533">
    <property type="protein sequence ID" value="KAE9211563.1"/>
    <property type="molecule type" value="Genomic_DNA"/>
</dbReference>
<dbReference type="Proteomes" id="UP000440367">
    <property type="component" value="Unassembled WGS sequence"/>
</dbReference>
<evidence type="ECO:0000313" key="3">
    <source>
        <dbReference type="EMBL" id="KAE9124889.1"/>
    </source>
</evidence>
<evidence type="ECO:0000313" key="2">
    <source>
        <dbReference type="EMBL" id="KAE9105770.1"/>
    </source>
</evidence>
<accession>A0A6A3Y0L5</accession>
<evidence type="ECO:0000313" key="6">
    <source>
        <dbReference type="Proteomes" id="UP000433483"/>
    </source>
</evidence>
<dbReference type="EMBL" id="QXGD01000143">
    <property type="protein sequence ID" value="KAE9250832.1"/>
    <property type="molecule type" value="Genomic_DNA"/>
</dbReference>
<organism evidence="4 6">
    <name type="scientific">Phytophthora fragariae</name>
    <dbReference type="NCBI Taxonomy" id="53985"/>
    <lineage>
        <taxon>Eukaryota</taxon>
        <taxon>Sar</taxon>
        <taxon>Stramenopiles</taxon>
        <taxon>Oomycota</taxon>
        <taxon>Peronosporomycetes</taxon>
        <taxon>Peronosporales</taxon>
        <taxon>Peronosporaceae</taxon>
        <taxon>Phytophthora</taxon>
    </lineage>
</organism>
<protein>
    <submittedName>
        <fullName evidence="4">Uncharacterized protein</fullName>
    </submittedName>
</protein>
<name>A0A6A3Y0L5_9STRA</name>
<gene>
    <name evidence="5" type="ORF">PF002_g4583</name>
    <name evidence="4" type="ORF">PF005_g10956</name>
    <name evidence="2" type="ORF">PF006_g21533</name>
    <name evidence="3" type="ORF">PF007_g6561</name>
    <name evidence="1" type="ORF">PF011_g10026</name>
</gene>
<dbReference type="EMBL" id="QXGA01001998">
    <property type="protein sequence ID" value="KAE9105770.1"/>
    <property type="molecule type" value="Genomic_DNA"/>
</dbReference>
<dbReference type="Proteomes" id="UP000433483">
    <property type="component" value="Unassembled WGS sequence"/>
</dbReference>
<dbReference type="EMBL" id="QXFW01000516">
    <property type="protein sequence ID" value="KAE9009961.1"/>
    <property type="molecule type" value="Genomic_DNA"/>
</dbReference>
<proteinExistence type="predicted"/>
<dbReference type="Proteomes" id="UP000460718">
    <property type="component" value="Unassembled WGS sequence"/>
</dbReference>
<dbReference type="Proteomes" id="UP000440732">
    <property type="component" value="Unassembled WGS sequence"/>
</dbReference>
<evidence type="ECO:0000313" key="1">
    <source>
        <dbReference type="EMBL" id="KAE9009961.1"/>
    </source>
</evidence>
<evidence type="ECO:0000313" key="5">
    <source>
        <dbReference type="EMBL" id="KAE9250832.1"/>
    </source>
</evidence>
<dbReference type="Proteomes" id="UP000441208">
    <property type="component" value="Unassembled WGS sequence"/>
</dbReference>
<dbReference type="EMBL" id="QXFZ01000246">
    <property type="protein sequence ID" value="KAE9124889.1"/>
    <property type="molecule type" value="Genomic_DNA"/>
</dbReference>
<evidence type="ECO:0000313" key="9">
    <source>
        <dbReference type="Proteomes" id="UP000441208"/>
    </source>
</evidence>
<evidence type="ECO:0000313" key="4">
    <source>
        <dbReference type="EMBL" id="KAE9211563.1"/>
    </source>
</evidence>
<evidence type="ECO:0000313" key="10">
    <source>
        <dbReference type="Proteomes" id="UP000460718"/>
    </source>
</evidence>
<comment type="caution">
    <text evidence="4">The sequence shown here is derived from an EMBL/GenBank/DDBJ whole genome shotgun (WGS) entry which is preliminary data.</text>
</comment>
<dbReference type="AlphaFoldDB" id="A0A6A3Y0L5"/>
<evidence type="ECO:0000313" key="8">
    <source>
        <dbReference type="Proteomes" id="UP000440732"/>
    </source>
</evidence>
<sequence length="78" mass="8322">MILEETVVSHDTITITDSIILTLKSEIAGPAKGRSTLLCSRQPTLGGDAGTALLAHLQLKARNGRSHGVKMLIWKQGT</sequence>